<gene>
    <name evidence="1" type="ORF">NA57DRAFT_36343</name>
</gene>
<dbReference type="EMBL" id="ML978124">
    <property type="protein sequence ID" value="KAF2100854.1"/>
    <property type="molecule type" value="Genomic_DNA"/>
</dbReference>
<proteinExistence type="predicted"/>
<reference evidence="1" key="1">
    <citation type="journal article" date="2020" name="Stud. Mycol.">
        <title>101 Dothideomycetes genomes: a test case for predicting lifestyles and emergence of pathogens.</title>
        <authorList>
            <person name="Haridas S."/>
            <person name="Albert R."/>
            <person name="Binder M."/>
            <person name="Bloem J."/>
            <person name="Labutti K."/>
            <person name="Salamov A."/>
            <person name="Andreopoulos B."/>
            <person name="Baker S."/>
            <person name="Barry K."/>
            <person name="Bills G."/>
            <person name="Bluhm B."/>
            <person name="Cannon C."/>
            <person name="Castanera R."/>
            <person name="Culley D."/>
            <person name="Daum C."/>
            <person name="Ezra D."/>
            <person name="Gonzalez J."/>
            <person name="Henrissat B."/>
            <person name="Kuo A."/>
            <person name="Liang C."/>
            <person name="Lipzen A."/>
            <person name="Lutzoni F."/>
            <person name="Magnuson J."/>
            <person name="Mondo S."/>
            <person name="Nolan M."/>
            <person name="Ohm R."/>
            <person name="Pangilinan J."/>
            <person name="Park H.-J."/>
            <person name="Ramirez L."/>
            <person name="Alfaro M."/>
            <person name="Sun H."/>
            <person name="Tritt A."/>
            <person name="Yoshinaga Y."/>
            <person name="Zwiers L.-H."/>
            <person name="Turgeon B."/>
            <person name="Goodwin S."/>
            <person name="Spatafora J."/>
            <person name="Crous P."/>
            <person name="Grigoriev I."/>
        </authorList>
    </citation>
    <scope>NUCLEOTIDE SEQUENCE</scope>
    <source>
        <strain evidence="1">CBS 133067</strain>
    </source>
</reference>
<evidence type="ECO:0000313" key="1">
    <source>
        <dbReference type="EMBL" id="KAF2100854.1"/>
    </source>
</evidence>
<sequence length="255" mass="28867">MAIDLHLHQRGLPLTEDDELPAYELPDYEASELPTYERSSISIPTINIQFRQINRSLICLQSVDEDQHLRYKIITKSRTRIFSGKPDMTLYVDSASQDMLVGAFEFDNSTTLPWCPRANLSIDVAGEGNRKVQMESRNFSDWSFTWNDARFIWTLQERPTSLVLVDRSSRTIIARFSYSIYGTTANKGAEIGDLTIYAPSEHGLTTEMVICSCTIAIKHWSKMGRHHRKDLCVSGRYSYGSGVTLAVGYSGVAYT</sequence>
<evidence type="ECO:0000313" key="2">
    <source>
        <dbReference type="Proteomes" id="UP000799772"/>
    </source>
</evidence>
<comment type="caution">
    <text evidence="1">The sequence shown here is derived from an EMBL/GenBank/DDBJ whole genome shotgun (WGS) entry which is preliminary data.</text>
</comment>
<name>A0A9P4MCP0_9PEZI</name>
<dbReference type="Proteomes" id="UP000799772">
    <property type="component" value="Unassembled WGS sequence"/>
</dbReference>
<dbReference type="AlphaFoldDB" id="A0A9P4MCP0"/>
<dbReference type="OrthoDB" id="3941101at2759"/>
<accession>A0A9P4MCP0</accession>
<protein>
    <submittedName>
        <fullName evidence="1">Uncharacterized protein</fullName>
    </submittedName>
</protein>
<organism evidence="1 2">
    <name type="scientific">Rhizodiscina lignyota</name>
    <dbReference type="NCBI Taxonomy" id="1504668"/>
    <lineage>
        <taxon>Eukaryota</taxon>
        <taxon>Fungi</taxon>
        <taxon>Dikarya</taxon>
        <taxon>Ascomycota</taxon>
        <taxon>Pezizomycotina</taxon>
        <taxon>Dothideomycetes</taxon>
        <taxon>Pleosporomycetidae</taxon>
        <taxon>Aulographales</taxon>
        <taxon>Rhizodiscinaceae</taxon>
        <taxon>Rhizodiscina</taxon>
    </lineage>
</organism>
<keyword evidence="2" id="KW-1185">Reference proteome</keyword>